<comment type="subunit">
    <text evidence="7">Homotrimer.</text>
</comment>
<dbReference type="NCBIfam" id="NF002060">
    <property type="entry name" value="PRK00892.1"/>
    <property type="match status" value="1"/>
</dbReference>
<keyword evidence="2 7" id="KW-0441">Lipid A biosynthesis</keyword>
<evidence type="ECO:0000256" key="7">
    <source>
        <dbReference type="HAMAP-Rule" id="MF_00523"/>
    </source>
</evidence>
<comment type="caution">
    <text evidence="10">The sequence shown here is derived from an EMBL/GenBank/DDBJ whole genome shotgun (WGS) entry which is preliminary data.</text>
</comment>
<dbReference type="GO" id="GO:0103118">
    <property type="term" value="F:UDP-3-O-[(3R)-3-hydroxyacyl]-glucosamine N-acyltransferase activity"/>
    <property type="evidence" value="ECO:0007669"/>
    <property type="project" value="UniProtKB-EC"/>
</dbReference>
<dbReference type="Gene3D" id="3.40.1390.10">
    <property type="entry name" value="MurE/MurF, N-terminal domain"/>
    <property type="match status" value="1"/>
</dbReference>
<name>C2M9K4_9PORP</name>
<dbReference type="EC" id="2.3.1.191" evidence="7"/>
<comment type="catalytic activity">
    <reaction evidence="7">
        <text>a UDP-3-O-[(3R)-3-hydroxyacyl]-alpha-D-glucosamine + a (3R)-hydroxyacyl-[ACP] = a UDP-2-N,3-O-bis[(3R)-3-hydroxyacyl]-alpha-D-glucosamine + holo-[ACP] + H(+)</text>
        <dbReference type="Rhea" id="RHEA:53836"/>
        <dbReference type="Rhea" id="RHEA-COMP:9685"/>
        <dbReference type="Rhea" id="RHEA-COMP:9945"/>
        <dbReference type="ChEBI" id="CHEBI:15378"/>
        <dbReference type="ChEBI" id="CHEBI:64479"/>
        <dbReference type="ChEBI" id="CHEBI:78827"/>
        <dbReference type="ChEBI" id="CHEBI:137740"/>
        <dbReference type="ChEBI" id="CHEBI:137748"/>
        <dbReference type="EC" id="2.3.1.191"/>
    </reaction>
</comment>
<dbReference type="OrthoDB" id="9784739at2"/>
<dbReference type="InterPro" id="IPR007691">
    <property type="entry name" value="LpxD"/>
</dbReference>
<reference evidence="10 11" key="1">
    <citation type="submission" date="2009-04" db="EMBL/GenBank/DDBJ databases">
        <authorList>
            <person name="Sebastian Y."/>
            <person name="Madupu R."/>
            <person name="Durkin A.S."/>
            <person name="Torralba M."/>
            <person name="Methe B."/>
            <person name="Sutton G.G."/>
            <person name="Strausberg R.L."/>
            <person name="Nelson K.E."/>
        </authorList>
    </citation>
    <scope>NUCLEOTIDE SEQUENCE [LARGE SCALE GENOMIC DNA]</scope>
    <source>
        <strain evidence="10 11">60-3</strain>
    </source>
</reference>
<dbReference type="GO" id="GO:0016410">
    <property type="term" value="F:N-acyltransferase activity"/>
    <property type="evidence" value="ECO:0007669"/>
    <property type="project" value="InterPro"/>
</dbReference>
<proteinExistence type="inferred from homology"/>
<evidence type="ECO:0000313" key="10">
    <source>
        <dbReference type="EMBL" id="EEK17576.1"/>
    </source>
</evidence>
<dbReference type="Proteomes" id="UP000003303">
    <property type="component" value="Unassembled WGS sequence"/>
</dbReference>
<protein>
    <recommendedName>
        <fullName evidence="7">UDP-3-O-acylglucosamine N-acyltransferase</fullName>
        <ecNumber evidence="7">2.3.1.191</ecNumber>
    </recommendedName>
</protein>
<keyword evidence="1 7" id="KW-0444">Lipid biosynthesis</keyword>
<dbReference type="NCBIfam" id="TIGR01853">
    <property type="entry name" value="lipid_A_lpxD"/>
    <property type="match status" value="1"/>
</dbReference>
<evidence type="ECO:0000256" key="1">
    <source>
        <dbReference type="ARBA" id="ARBA00022516"/>
    </source>
</evidence>
<dbReference type="GO" id="GO:0016020">
    <property type="term" value="C:membrane"/>
    <property type="evidence" value="ECO:0007669"/>
    <property type="project" value="GOC"/>
</dbReference>
<evidence type="ECO:0000256" key="5">
    <source>
        <dbReference type="ARBA" id="ARBA00023098"/>
    </source>
</evidence>
<dbReference type="AlphaFoldDB" id="C2M9K4"/>
<dbReference type="GO" id="GO:0009245">
    <property type="term" value="P:lipid A biosynthetic process"/>
    <property type="evidence" value="ECO:0007669"/>
    <property type="project" value="UniProtKB-UniRule"/>
</dbReference>
<dbReference type="EMBL" id="ACLR01000034">
    <property type="protein sequence ID" value="EEK17576.1"/>
    <property type="molecule type" value="Genomic_DNA"/>
</dbReference>
<dbReference type="PANTHER" id="PTHR43378">
    <property type="entry name" value="UDP-3-O-ACYLGLUCOSAMINE N-ACYLTRANSFERASE"/>
    <property type="match status" value="1"/>
</dbReference>
<feature type="active site" description="Proton acceptor" evidence="7">
    <location>
        <position position="240"/>
    </location>
</feature>
<dbReference type="CDD" id="cd03352">
    <property type="entry name" value="LbH_LpxD"/>
    <property type="match status" value="1"/>
</dbReference>
<evidence type="ECO:0000313" key="11">
    <source>
        <dbReference type="Proteomes" id="UP000003303"/>
    </source>
</evidence>
<evidence type="ECO:0000256" key="2">
    <source>
        <dbReference type="ARBA" id="ARBA00022556"/>
    </source>
</evidence>
<comment type="pathway">
    <text evidence="7">Bacterial outer membrane biogenesis; LPS lipid A biosynthesis.</text>
</comment>
<dbReference type="HAMAP" id="MF_00523">
    <property type="entry name" value="LpxD"/>
    <property type="match status" value="1"/>
</dbReference>
<keyword evidence="11" id="KW-1185">Reference proteome</keyword>
<dbReference type="PANTHER" id="PTHR43378:SF2">
    <property type="entry name" value="UDP-3-O-ACYLGLUCOSAMINE N-ACYLTRANSFERASE 1, MITOCHONDRIAL-RELATED"/>
    <property type="match status" value="1"/>
</dbReference>
<keyword evidence="4 7" id="KW-0677">Repeat</keyword>
<gene>
    <name evidence="7 10" type="primary">lpxD</name>
    <name evidence="10" type="ORF">PORUE0001_0154</name>
</gene>
<dbReference type="STRING" id="596327.PORUE0001_0154"/>
<keyword evidence="3 7" id="KW-0808">Transferase</keyword>
<comment type="similarity">
    <text evidence="7">Belongs to the transferase hexapeptide repeat family. LpxD subfamily.</text>
</comment>
<feature type="domain" description="UDP-3-O-[3-hydroxymyristoyl] glucosamine N-acyltransferase non-repeat region" evidence="8">
    <location>
        <begin position="22"/>
        <end position="89"/>
    </location>
</feature>
<comment type="function">
    <text evidence="7">Catalyzes the N-acylation of UDP-3-O-acylglucosamine using 3-hydroxyacyl-ACP as the acyl donor. Is involved in the biosynthesis of lipid A, a phosphorylated glycolipid that anchors the lipopolysaccharide to the outer membrane of the cell.</text>
</comment>
<dbReference type="InterPro" id="IPR056729">
    <property type="entry name" value="GMPPB_C"/>
</dbReference>
<accession>C2M9K4</accession>
<keyword evidence="5 7" id="KW-0443">Lipid metabolism</keyword>
<evidence type="ECO:0000256" key="4">
    <source>
        <dbReference type="ARBA" id="ARBA00022737"/>
    </source>
</evidence>
<dbReference type="eggNOG" id="COG1044">
    <property type="taxonomic scope" value="Bacteria"/>
</dbReference>
<dbReference type="RefSeq" id="WP_007364611.1">
    <property type="nucleotide sequence ID" value="NZ_ACLR01000034.1"/>
</dbReference>
<evidence type="ECO:0000256" key="6">
    <source>
        <dbReference type="ARBA" id="ARBA00023315"/>
    </source>
</evidence>
<dbReference type="PROSITE" id="PS00101">
    <property type="entry name" value="HEXAPEP_TRANSFERASES"/>
    <property type="match status" value="1"/>
</dbReference>
<dbReference type="InterPro" id="IPR011004">
    <property type="entry name" value="Trimer_LpxA-like_sf"/>
</dbReference>
<dbReference type="Gene3D" id="2.160.10.10">
    <property type="entry name" value="Hexapeptide repeat proteins"/>
    <property type="match status" value="1"/>
</dbReference>
<dbReference type="InterPro" id="IPR020573">
    <property type="entry name" value="UDP_GlcNAc_AcTrfase_non-rep"/>
</dbReference>
<evidence type="ECO:0000259" key="8">
    <source>
        <dbReference type="Pfam" id="PF04613"/>
    </source>
</evidence>
<evidence type="ECO:0000256" key="3">
    <source>
        <dbReference type="ARBA" id="ARBA00022679"/>
    </source>
</evidence>
<dbReference type="InterPro" id="IPR018357">
    <property type="entry name" value="Hexapep_transf_CS"/>
</dbReference>
<sequence length="342" mass="36328">MYTVADIAKLIGGTLEGDGTAQLQGFAGIEQAKAGDLSFLANMKYEPFLYTTHASAVLVDEKFTPTQPCPTTLIRVANPYETLSQLMRLYVSQQEPRWTGVHPTAIVDPSVTIPKECIIGPYACIEADVKLGEQVVISAHCVIGTNCSIGDHTTLHPRVTLYSDSVIGHHCRIHAGTVIGADGFGFAPTEHGYDKIPQIGHVEIGDNVEIGANSCIDRATMGVTRIASGVKIDNLVQIAHNCTVDEHTVIAAQAGLAGSAHIKEWCQLGGQVGIAGHLTVGDHSQLGGQTGVLGNLQPHSVVMGAPAMPVGKALRAFAMLPKLPELMRRVDKLEEQSSSETK</sequence>
<dbReference type="Pfam" id="PF25087">
    <property type="entry name" value="GMPPB_C"/>
    <property type="match status" value="1"/>
</dbReference>
<dbReference type="Pfam" id="PF04613">
    <property type="entry name" value="LpxD"/>
    <property type="match status" value="1"/>
</dbReference>
<organism evidence="10 11">
    <name type="scientific">Porphyromonas uenonis 60-3</name>
    <dbReference type="NCBI Taxonomy" id="596327"/>
    <lineage>
        <taxon>Bacteria</taxon>
        <taxon>Pseudomonadati</taxon>
        <taxon>Bacteroidota</taxon>
        <taxon>Bacteroidia</taxon>
        <taxon>Bacteroidales</taxon>
        <taxon>Porphyromonadaceae</taxon>
        <taxon>Porphyromonas</taxon>
    </lineage>
</organism>
<dbReference type="SUPFAM" id="SSF51161">
    <property type="entry name" value="Trimeric LpxA-like enzymes"/>
    <property type="match status" value="1"/>
</dbReference>
<keyword evidence="6 7" id="KW-0012">Acyltransferase</keyword>
<feature type="domain" description="Mannose-1-phosphate guanyltransferase C-terminal" evidence="9">
    <location>
        <begin position="103"/>
        <end position="182"/>
    </location>
</feature>
<evidence type="ECO:0000259" key="9">
    <source>
        <dbReference type="Pfam" id="PF25087"/>
    </source>
</evidence>
<dbReference type="UniPathway" id="UPA00973"/>